<dbReference type="AlphaFoldDB" id="A0A0E9T9D6"/>
<dbReference type="EMBL" id="GBXM01059219">
    <property type="protein sequence ID" value="JAH49358.1"/>
    <property type="molecule type" value="Transcribed_RNA"/>
</dbReference>
<accession>A0A0E9T9D6</accession>
<reference evidence="1" key="2">
    <citation type="journal article" date="2015" name="Fish Shellfish Immunol.">
        <title>Early steps in the European eel (Anguilla anguilla)-Vibrio vulnificus interaction in the gills: Role of the RtxA13 toxin.</title>
        <authorList>
            <person name="Callol A."/>
            <person name="Pajuelo D."/>
            <person name="Ebbesson L."/>
            <person name="Teles M."/>
            <person name="MacKenzie S."/>
            <person name="Amaro C."/>
        </authorList>
    </citation>
    <scope>NUCLEOTIDE SEQUENCE</scope>
</reference>
<evidence type="ECO:0000313" key="1">
    <source>
        <dbReference type="EMBL" id="JAH49358.1"/>
    </source>
</evidence>
<organism evidence="1">
    <name type="scientific">Anguilla anguilla</name>
    <name type="common">European freshwater eel</name>
    <name type="synonym">Muraena anguilla</name>
    <dbReference type="NCBI Taxonomy" id="7936"/>
    <lineage>
        <taxon>Eukaryota</taxon>
        <taxon>Metazoa</taxon>
        <taxon>Chordata</taxon>
        <taxon>Craniata</taxon>
        <taxon>Vertebrata</taxon>
        <taxon>Euteleostomi</taxon>
        <taxon>Actinopterygii</taxon>
        <taxon>Neopterygii</taxon>
        <taxon>Teleostei</taxon>
        <taxon>Anguilliformes</taxon>
        <taxon>Anguillidae</taxon>
        <taxon>Anguilla</taxon>
    </lineage>
</organism>
<protein>
    <submittedName>
        <fullName evidence="1">Uncharacterized protein</fullName>
    </submittedName>
</protein>
<sequence>MHVRLYIQININQLLYQQLSIC</sequence>
<proteinExistence type="predicted"/>
<reference evidence="1" key="1">
    <citation type="submission" date="2014-11" db="EMBL/GenBank/DDBJ databases">
        <authorList>
            <person name="Amaro Gonzalez C."/>
        </authorList>
    </citation>
    <scope>NUCLEOTIDE SEQUENCE</scope>
</reference>
<name>A0A0E9T9D6_ANGAN</name>